<evidence type="ECO:0000256" key="10">
    <source>
        <dbReference type="ARBA" id="ARBA00022915"/>
    </source>
</evidence>
<dbReference type="PROSITE" id="PS00759">
    <property type="entry name" value="ARGE_DAPE_CPG2_2"/>
    <property type="match status" value="1"/>
</dbReference>
<evidence type="ECO:0000313" key="17">
    <source>
        <dbReference type="EMBL" id="MBB6091723.1"/>
    </source>
</evidence>
<evidence type="ECO:0000256" key="13">
    <source>
        <dbReference type="ARBA" id="ARBA00031891"/>
    </source>
</evidence>
<protein>
    <recommendedName>
        <fullName evidence="5 15">Succinyl-diaminopimelate desuccinylase</fullName>
        <shortName evidence="15">SDAP desuccinylase</shortName>
        <ecNumber evidence="4 15">3.5.1.18</ecNumber>
    </recommendedName>
    <alternativeName>
        <fullName evidence="13 15">N-succinyl-LL-2,6-diaminoheptanedioate amidohydrolase</fullName>
    </alternativeName>
</protein>
<feature type="binding site" evidence="15">
    <location>
        <position position="357"/>
    </location>
    <ligand>
        <name>Zn(2+)</name>
        <dbReference type="ChEBI" id="CHEBI:29105"/>
        <label>2</label>
    </ligand>
</feature>
<dbReference type="Proteomes" id="UP000588068">
    <property type="component" value="Unassembled WGS sequence"/>
</dbReference>
<evidence type="ECO:0000256" key="15">
    <source>
        <dbReference type="HAMAP-Rule" id="MF_01690"/>
    </source>
</evidence>
<feature type="active site" evidence="15">
    <location>
        <position position="77"/>
    </location>
</feature>
<feature type="domain" description="Peptidase M20 dimerisation" evidence="16">
    <location>
        <begin position="184"/>
        <end position="291"/>
    </location>
</feature>
<feature type="active site" description="Proton acceptor" evidence="15">
    <location>
        <position position="142"/>
    </location>
</feature>
<dbReference type="EC" id="3.5.1.18" evidence="4 15"/>
<dbReference type="InterPro" id="IPR036264">
    <property type="entry name" value="Bact_exopeptidase_dim_dom"/>
</dbReference>
<keyword evidence="7 15" id="KW-0479">Metal-binding</keyword>
<dbReference type="NCBIfam" id="TIGR01246">
    <property type="entry name" value="dapE_proteo"/>
    <property type="match status" value="1"/>
</dbReference>
<dbReference type="UniPathway" id="UPA00034">
    <property type="reaction ID" value="UER00021"/>
</dbReference>
<dbReference type="PANTHER" id="PTHR43808:SF31">
    <property type="entry name" value="N-ACETYL-L-CITRULLINE DEACETYLASE"/>
    <property type="match status" value="1"/>
</dbReference>
<proteinExistence type="inferred from homology"/>
<dbReference type="Pfam" id="PF01546">
    <property type="entry name" value="Peptidase_M20"/>
    <property type="match status" value="1"/>
</dbReference>
<dbReference type="GO" id="GO:0009014">
    <property type="term" value="F:succinyl-diaminopimelate desuccinylase activity"/>
    <property type="evidence" value="ECO:0007669"/>
    <property type="project" value="UniProtKB-UniRule"/>
</dbReference>
<evidence type="ECO:0000256" key="11">
    <source>
        <dbReference type="ARBA" id="ARBA00023154"/>
    </source>
</evidence>
<evidence type="ECO:0000259" key="16">
    <source>
        <dbReference type="Pfam" id="PF07687"/>
    </source>
</evidence>
<evidence type="ECO:0000256" key="8">
    <source>
        <dbReference type="ARBA" id="ARBA00022801"/>
    </source>
</evidence>
<dbReference type="EMBL" id="JACHHZ010000001">
    <property type="protein sequence ID" value="MBB6091723.1"/>
    <property type="molecule type" value="Genomic_DNA"/>
</dbReference>
<dbReference type="Gene3D" id="3.40.630.10">
    <property type="entry name" value="Zn peptidases"/>
    <property type="match status" value="1"/>
</dbReference>
<dbReference type="InterPro" id="IPR011650">
    <property type="entry name" value="Peptidase_M20_dimer"/>
</dbReference>
<organism evidence="17 18">
    <name type="scientific">Povalibacter uvarum</name>
    <dbReference type="NCBI Taxonomy" id="732238"/>
    <lineage>
        <taxon>Bacteria</taxon>
        <taxon>Pseudomonadati</taxon>
        <taxon>Pseudomonadota</taxon>
        <taxon>Gammaproteobacteria</taxon>
        <taxon>Steroidobacterales</taxon>
        <taxon>Steroidobacteraceae</taxon>
        <taxon>Povalibacter</taxon>
    </lineage>
</organism>
<comment type="catalytic activity">
    <reaction evidence="14 15">
        <text>N-succinyl-(2S,6S)-2,6-diaminopimelate + H2O = (2S,6S)-2,6-diaminopimelate + succinate</text>
        <dbReference type="Rhea" id="RHEA:22608"/>
        <dbReference type="ChEBI" id="CHEBI:15377"/>
        <dbReference type="ChEBI" id="CHEBI:30031"/>
        <dbReference type="ChEBI" id="CHEBI:57609"/>
        <dbReference type="ChEBI" id="CHEBI:58087"/>
        <dbReference type="EC" id="3.5.1.18"/>
    </reaction>
</comment>
<gene>
    <name evidence="15" type="primary">dapE</name>
    <name evidence="17" type="ORF">HNQ60_000569</name>
</gene>
<keyword evidence="11 15" id="KW-0457">Lysine biosynthesis</keyword>
<dbReference type="GO" id="GO:0008777">
    <property type="term" value="F:acetylornithine deacetylase activity"/>
    <property type="evidence" value="ECO:0007669"/>
    <property type="project" value="TreeGrafter"/>
</dbReference>
<dbReference type="RefSeq" id="WP_184329506.1">
    <property type="nucleotide sequence ID" value="NZ_JACHHZ010000001.1"/>
</dbReference>
<dbReference type="GO" id="GO:0009089">
    <property type="term" value="P:lysine biosynthetic process via diaminopimelate"/>
    <property type="evidence" value="ECO:0007669"/>
    <property type="project" value="UniProtKB-UniRule"/>
</dbReference>
<dbReference type="NCBIfam" id="NF009557">
    <property type="entry name" value="PRK13009.1"/>
    <property type="match status" value="1"/>
</dbReference>
<evidence type="ECO:0000313" key="18">
    <source>
        <dbReference type="Proteomes" id="UP000588068"/>
    </source>
</evidence>
<dbReference type="GO" id="GO:0006526">
    <property type="term" value="P:L-arginine biosynthetic process"/>
    <property type="evidence" value="ECO:0007669"/>
    <property type="project" value="TreeGrafter"/>
</dbReference>
<keyword evidence="9 15" id="KW-0862">Zinc</keyword>
<dbReference type="SUPFAM" id="SSF53187">
    <property type="entry name" value="Zn-dependent exopeptidases"/>
    <property type="match status" value="1"/>
</dbReference>
<dbReference type="AlphaFoldDB" id="A0A841HGB4"/>
<sequence>MTSQTRSAAPSAAIELTQELIRRPSVSPEDQGCLQIISARLEALGFKVERLTYGPVENIWARHGSSGPVLCFAGHTDVVPTGPREEWQTDPFEPVIKDGVLYGRGAADMKSGLAAMIVATENFIVRHPDHDGTLAFLLTSDEEGPSIDGTRRVMEVLEARSEKIDWCVVGEPTSTEALGDMIKIGRRGSLSGKLTVHGIQGHVAYPHLADNPVHSVAPALAELAARIWDKGNEFFQPTTFQISNINAGTGAPNVIPGELKARFNIRFSTEQTVEKMQQTITAILDRHKVNYTLEWFVSGLPFFTAPGTLSTAVQAAVKEKTGRTPEMSTTGGTSDGRFIAPTGAEVVELGVINATIHKVNENVRIADVDTLTATYERVMELLLAKK</sequence>
<comment type="similarity">
    <text evidence="2 15">Belongs to the peptidase M20A family. DapE subfamily.</text>
</comment>
<keyword evidence="10 15" id="KW-0220">Diaminopimelate biosynthesis</keyword>
<comment type="subunit">
    <text evidence="3 15">Homodimer.</text>
</comment>
<feature type="binding site" evidence="15">
    <location>
        <position position="108"/>
    </location>
    <ligand>
        <name>Zn(2+)</name>
        <dbReference type="ChEBI" id="CHEBI:29105"/>
        <label>2</label>
    </ligand>
</feature>
<comment type="caution">
    <text evidence="17">The sequence shown here is derived from an EMBL/GenBank/DDBJ whole genome shotgun (WGS) entry which is preliminary data.</text>
</comment>
<evidence type="ECO:0000256" key="6">
    <source>
        <dbReference type="ARBA" id="ARBA00022605"/>
    </source>
</evidence>
<reference evidence="17 18" key="1">
    <citation type="submission" date="2020-08" db="EMBL/GenBank/DDBJ databases">
        <title>Genomic Encyclopedia of Type Strains, Phase IV (KMG-IV): sequencing the most valuable type-strain genomes for metagenomic binning, comparative biology and taxonomic classification.</title>
        <authorList>
            <person name="Goeker M."/>
        </authorList>
    </citation>
    <scope>NUCLEOTIDE SEQUENCE [LARGE SCALE GENOMIC DNA]</scope>
    <source>
        <strain evidence="17 18">DSM 26723</strain>
    </source>
</reference>
<comment type="function">
    <text evidence="15">Catalyzes the hydrolysis of N-succinyl-L,L-diaminopimelic acid (SDAP), forming succinate and LL-2,6-diaminopimelate (DAP), an intermediate involved in the bacterial biosynthesis of lysine and meso-diaminopimelic acid, an essential component of bacterial cell walls.</text>
</comment>
<dbReference type="InterPro" id="IPR002933">
    <property type="entry name" value="Peptidase_M20"/>
</dbReference>
<dbReference type="CDD" id="cd03891">
    <property type="entry name" value="M20_DapE_proteobac"/>
    <property type="match status" value="1"/>
</dbReference>
<keyword evidence="18" id="KW-1185">Reference proteome</keyword>
<feature type="binding site" evidence="15">
    <location>
        <position position="108"/>
    </location>
    <ligand>
        <name>Zn(2+)</name>
        <dbReference type="ChEBI" id="CHEBI:29105"/>
        <label>1</label>
    </ligand>
</feature>
<evidence type="ECO:0000256" key="7">
    <source>
        <dbReference type="ARBA" id="ARBA00022723"/>
    </source>
</evidence>
<dbReference type="FunFam" id="3.40.630.10:FF:000005">
    <property type="entry name" value="Succinyl-diaminopimelate desuccinylase"/>
    <property type="match status" value="1"/>
</dbReference>
<comment type="cofactor">
    <cofactor evidence="15">
        <name>Zn(2+)</name>
        <dbReference type="ChEBI" id="CHEBI:29105"/>
    </cofactor>
    <cofactor evidence="15">
        <name>Co(2+)</name>
        <dbReference type="ChEBI" id="CHEBI:48828"/>
    </cofactor>
    <text evidence="15">Binds 2 Zn(2+) or Co(2+) ions per subunit.</text>
</comment>
<comment type="pathway">
    <text evidence="1 15">Amino-acid biosynthesis; L-lysine biosynthesis via DAP pathway; LL-2,6-diaminopimelate from (S)-tetrahydrodipicolinate (succinylase route): step 3/3.</text>
</comment>
<evidence type="ECO:0000256" key="9">
    <source>
        <dbReference type="ARBA" id="ARBA00022833"/>
    </source>
</evidence>
<keyword evidence="12 15" id="KW-0170">Cobalt</keyword>
<dbReference type="GO" id="GO:0019877">
    <property type="term" value="P:diaminopimelate biosynthetic process"/>
    <property type="evidence" value="ECO:0007669"/>
    <property type="project" value="UniProtKB-UniRule"/>
</dbReference>
<dbReference type="SUPFAM" id="SSF55031">
    <property type="entry name" value="Bacterial exopeptidase dimerisation domain"/>
    <property type="match status" value="1"/>
</dbReference>
<feature type="binding site" evidence="15">
    <location>
        <position position="75"/>
    </location>
    <ligand>
        <name>Zn(2+)</name>
        <dbReference type="ChEBI" id="CHEBI:29105"/>
        <label>1</label>
    </ligand>
</feature>
<evidence type="ECO:0000256" key="1">
    <source>
        <dbReference type="ARBA" id="ARBA00005130"/>
    </source>
</evidence>
<dbReference type="Gene3D" id="3.30.70.360">
    <property type="match status" value="1"/>
</dbReference>
<feature type="binding site" evidence="15">
    <location>
        <position position="171"/>
    </location>
    <ligand>
        <name>Zn(2+)</name>
        <dbReference type="ChEBI" id="CHEBI:29105"/>
        <label>1</label>
    </ligand>
</feature>
<accession>A0A841HGB4</accession>
<feature type="binding site" evidence="15">
    <location>
        <position position="143"/>
    </location>
    <ligand>
        <name>Zn(2+)</name>
        <dbReference type="ChEBI" id="CHEBI:29105"/>
        <label>2</label>
    </ligand>
</feature>
<dbReference type="PANTHER" id="PTHR43808">
    <property type="entry name" value="ACETYLORNITHINE DEACETYLASE"/>
    <property type="match status" value="1"/>
</dbReference>
<keyword evidence="6 15" id="KW-0028">Amino-acid biosynthesis</keyword>
<evidence type="ECO:0000256" key="14">
    <source>
        <dbReference type="ARBA" id="ARBA00051301"/>
    </source>
</evidence>
<keyword evidence="8 15" id="KW-0378">Hydrolase</keyword>
<dbReference type="Pfam" id="PF07687">
    <property type="entry name" value="M20_dimer"/>
    <property type="match status" value="1"/>
</dbReference>
<evidence type="ECO:0000256" key="3">
    <source>
        <dbReference type="ARBA" id="ARBA00011738"/>
    </source>
</evidence>
<dbReference type="FunFam" id="3.30.70.360:FF:000011">
    <property type="entry name" value="Succinyl-diaminopimelate desuccinylase"/>
    <property type="match status" value="1"/>
</dbReference>
<dbReference type="HAMAP" id="MF_01690">
    <property type="entry name" value="DapE"/>
    <property type="match status" value="1"/>
</dbReference>
<dbReference type="InterPro" id="IPR050072">
    <property type="entry name" value="Peptidase_M20A"/>
</dbReference>
<evidence type="ECO:0000256" key="4">
    <source>
        <dbReference type="ARBA" id="ARBA00011921"/>
    </source>
</evidence>
<evidence type="ECO:0000256" key="12">
    <source>
        <dbReference type="ARBA" id="ARBA00023285"/>
    </source>
</evidence>
<dbReference type="InterPro" id="IPR001261">
    <property type="entry name" value="ArgE/DapE_CS"/>
</dbReference>
<evidence type="ECO:0000256" key="5">
    <source>
        <dbReference type="ARBA" id="ARBA00022391"/>
    </source>
</evidence>
<name>A0A841HGB4_9GAMM</name>
<dbReference type="GO" id="GO:0050897">
    <property type="term" value="F:cobalt ion binding"/>
    <property type="evidence" value="ECO:0007669"/>
    <property type="project" value="UniProtKB-UniRule"/>
</dbReference>
<dbReference type="GO" id="GO:0008270">
    <property type="term" value="F:zinc ion binding"/>
    <property type="evidence" value="ECO:0007669"/>
    <property type="project" value="UniProtKB-UniRule"/>
</dbReference>
<dbReference type="InterPro" id="IPR005941">
    <property type="entry name" value="DapE_proteobac"/>
</dbReference>
<evidence type="ECO:0000256" key="2">
    <source>
        <dbReference type="ARBA" id="ARBA00006746"/>
    </source>
</evidence>